<accession>A0ABV9H2Y3</accession>
<dbReference type="InterPro" id="IPR009078">
    <property type="entry name" value="Ferritin-like_SF"/>
</dbReference>
<gene>
    <name evidence="1" type="ORF">ACFO1V_05925</name>
</gene>
<dbReference type="Gene3D" id="1.20.1260.10">
    <property type="match status" value="1"/>
</dbReference>
<dbReference type="SUPFAM" id="SSF47240">
    <property type="entry name" value="Ferritin-like"/>
    <property type="match status" value="1"/>
</dbReference>
<protein>
    <submittedName>
        <fullName evidence="1">Phenylacetic acid catabolic protein</fullName>
    </submittedName>
</protein>
<dbReference type="InterPro" id="IPR052703">
    <property type="entry name" value="Aromatic_CoA_ox/epox"/>
</dbReference>
<dbReference type="InterPro" id="IPR007814">
    <property type="entry name" value="PaaA_PaaC"/>
</dbReference>
<sequence>MSETMNIEDYLAKGGVLTSPDNVPARYRGELMRLMSSFVDSELAASAGFADSINFAPGIKERIAASRITLEKADHAERVLMVMASFGTDVERYQAQYDWAARVERNADLGSTRTGGDMRLSVFHYPITGWIDAVVMNVLQGLATEVKMAEMTRISYTPLAETLREIAPREKRHTELGLEGLAKLAANAANKAGIEAAIAYWKPRVAASFGVAGSARYDMLARFGLRHIPNETLLAQWEALVAERLKSLGL</sequence>
<keyword evidence="2" id="KW-1185">Reference proteome</keyword>
<dbReference type="PANTHER" id="PTHR30458">
    <property type="entry name" value="PHENYLACETIC ACID DEGRADATION PROTEIN PAA"/>
    <property type="match status" value="1"/>
</dbReference>
<dbReference type="EMBL" id="JBHSEL010000045">
    <property type="protein sequence ID" value="MFC4624764.1"/>
    <property type="molecule type" value="Genomic_DNA"/>
</dbReference>
<reference evidence="2" key="1">
    <citation type="journal article" date="2019" name="Int. J. Syst. Evol. Microbiol.">
        <title>The Global Catalogue of Microorganisms (GCM) 10K type strain sequencing project: providing services to taxonomists for standard genome sequencing and annotation.</title>
        <authorList>
            <consortium name="The Broad Institute Genomics Platform"/>
            <consortium name="The Broad Institute Genome Sequencing Center for Infectious Disease"/>
            <person name="Wu L."/>
            <person name="Ma J."/>
        </authorList>
    </citation>
    <scope>NUCLEOTIDE SEQUENCE [LARGE SCALE GENOMIC DNA]</scope>
    <source>
        <strain evidence="2">CGMCC 1.15731</strain>
    </source>
</reference>
<dbReference type="Pfam" id="PF05138">
    <property type="entry name" value="PaaA_PaaC"/>
    <property type="match status" value="1"/>
</dbReference>
<dbReference type="RefSeq" id="WP_374833405.1">
    <property type="nucleotide sequence ID" value="NZ_JBHEEZ010000024.1"/>
</dbReference>
<dbReference type="Proteomes" id="UP001596042">
    <property type="component" value="Unassembled WGS sequence"/>
</dbReference>
<comment type="caution">
    <text evidence="1">The sequence shown here is derived from an EMBL/GenBank/DDBJ whole genome shotgun (WGS) entry which is preliminary data.</text>
</comment>
<proteinExistence type="predicted"/>
<dbReference type="InterPro" id="IPR012347">
    <property type="entry name" value="Ferritin-like"/>
</dbReference>
<dbReference type="PANTHER" id="PTHR30458:SF0">
    <property type="entry name" value="1,2-PHENYLACETYL-COA EPOXIDASE, SUBUNIT C"/>
    <property type="match status" value="1"/>
</dbReference>
<evidence type="ECO:0000313" key="2">
    <source>
        <dbReference type="Proteomes" id="UP001596042"/>
    </source>
</evidence>
<evidence type="ECO:0000313" key="1">
    <source>
        <dbReference type="EMBL" id="MFC4624764.1"/>
    </source>
</evidence>
<organism evidence="1 2">
    <name type="scientific">Daeguia caeni</name>
    <dbReference type="NCBI Taxonomy" id="439612"/>
    <lineage>
        <taxon>Bacteria</taxon>
        <taxon>Pseudomonadati</taxon>
        <taxon>Pseudomonadota</taxon>
        <taxon>Alphaproteobacteria</taxon>
        <taxon>Hyphomicrobiales</taxon>
        <taxon>Brucellaceae</taxon>
        <taxon>Daeguia</taxon>
    </lineage>
</organism>
<name>A0ABV9H2Y3_9HYPH</name>